<feature type="compositionally biased region" description="Basic residues" evidence="1">
    <location>
        <begin position="551"/>
        <end position="565"/>
    </location>
</feature>
<evidence type="ECO:0000313" key="3">
    <source>
        <dbReference type="Proteomes" id="UP001227230"/>
    </source>
</evidence>
<feature type="compositionally biased region" description="Low complexity" evidence="1">
    <location>
        <begin position="623"/>
        <end position="635"/>
    </location>
</feature>
<evidence type="ECO:0000256" key="1">
    <source>
        <dbReference type="SAM" id="MobiDB-lite"/>
    </source>
</evidence>
<feature type="region of interest" description="Disordered" evidence="1">
    <location>
        <begin position="549"/>
        <end position="578"/>
    </location>
</feature>
<feature type="region of interest" description="Disordered" evidence="1">
    <location>
        <begin position="606"/>
        <end position="691"/>
    </location>
</feature>
<name>A0ABY9BGI3_VITVI</name>
<proteinExistence type="predicted"/>
<accession>A0ABY9BGI3</accession>
<feature type="region of interest" description="Disordered" evidence="1">
    <location>
        <begin position="503"/>
        <end position="522"/>
    </location>
</feature>
<feature type="compositionally biased region" description="Basic and acidic residues" evidence="1">
    <location>
        <begin position="148"/>
        <end position="159"/>
    </location>
</feature>
<sequence>MDAVELPLPAPVAVPKLMGSEGFGRVGVSVKGVEARENDRVSILVGPSIERCSSLVGHKDATIAVNTSESVSWDKIPHIEICRRASQMACLQGEDAPEHLSSEGTNSSSLLIPGPEGSQLLRKAGKTPRSSGLPSGCFKRPRTAQTEDSTRLSGADDMKGISSYPTKGTFPEKSQVVRQKNNFNGKRGEKRNFKVPTRTKYDSFSLKAGLTSFSSAGGGNSILGIYGLKSDIHDVTKLVDEISVNRLLDGTYKCPSLGKDKGKKAVSTNENILHSVRKACSLLQLRRPVQSQQFSETDCSSNRKLSTCSSNSFSCVASNINGDKGDAYRMDLSSCYKDSCSKPETPFNMLDFSLHQPKDILERLALPPPKDLESLLLDAVKPAGSSKSTPDQRLGKPISHRANLPPFPWAHTFSGHCKTNSDAVKLSTSRSTCQGRWQRIGSTAGSLGDVTDCFKDLESFTYDQSLVPSQGLKLGVLENEVGTSASFPLHDWCPSSSTTCSKASHLPPESAGSLKNEGDGGHSPRLIEAAQTLFSLAAHSLRQHPNGIMKWPKKSLQKPMKARKTKSNERPEHISATKSVVVSDYASKNTEQITPSKKPKLCATEKKKDFGHSSARKGLINWSTTPRSIRSSPSKSVRDPTGDSNHHNASITKQSCMLPPPTRILDKAGNSQQKPKRPGPVEWSRAGDKLD</sequence>
<dbReference type="Proteomes" id="UP001227230">
    <property type="component" value="Chromosome 2"/>
</dbReference>
<keyword evidence="3" id="KW-1185">Reference proteome</keyword>
<reference evidence="2 3" key="1">
    <citation type="journal article" date="2023" name="Hortic Res">
        <title>The complete reference genome for grapevine (Vitis vinifera L.) genetics and breeding.</title>
        <authorList>
            <person name="Shi X."/>
            <person name="Cao S."/>
            <person name="Wang X."/>
            <person name="Huang S."/>
            <person name="Wang Y."/>
            <person name="Liu Z."/>
            <person name="Liu W."/>
            <person name="Leng X."/>
            <person name="Peng Y."/>
            <person name="Wang N."/>
            <person name="Wang Y."/>
            <person name="Ma Z."/>
            <person name="Xu X."/>
            <person name="Zhang F."/>
            <person name="Xue H."/>
            <person name="Zhong H."/>
            <person name="Wang Y."/>
            <person name="Zhang K."/>
            <person name="Velt A."/>
            <person name="Avia K."/>
            <person name="Holtgrawe D."/>
            <person name="Grimplet J."/>
            <person name="Matus J.T."/>
            <person name="Ware D."/>
            <person name="Wu X."/>
            <person name="Wang H."/>
            <person name="Liu C."/>
            <person name="Fang Y."/>
            <person name="Rustenholz C."/>
            <person name="Cheng Z."/>
            <person name="Xiao H."/>
            <person name="Zhou Y."/>
        </authorList>
    </citation>
    <scope>NUCLEOTIDE SEQUENCE [LARGE SCALE GENOMIC DNA]</scope>
    <source>
        <strain evidence="3">cv. Pinot noir / PN40024</strain>
        <tissue evidence="2">Leaf</tissue>
    </source>
</reference>
<feature type="compositionally biased region" description="Basic and acidic residues" evidence="1">
    <location>
        <begin position="636"/>
        <end position="646"/>
    </location>
</feature>
<dbReference type="PANTHER" id="PTHR36723:SF1">
    <property type="entry name" value="F22C12.19"/>
    <property type="match status" value="1"/>
</dbReference>
<feature type="region of interest" description="Disordered" evidence="1">
    <location>
        <begin position="120"/>
        <end position="169"/>
    </location>
</feature>
<organism evidence="2 3">
    <name type="scientific">Vitis vinifera</name>
    <name type="common">Grape</name>
    <dbReference type="NCBI Taxonomy" id="29760"/>
    <lineage>
        <taxon>Eukaryota</taxon>
        <taxon>Viridiplantae</taxon>
        <taxon>Streptophyta</taxon>
        <taxon>Embryophyta</taxon>
        <taxon>Tracheophyta</taxon>
        <taxon>Spermatophyta</taxon>
        <taxon>Magnoliopsida</taxon>
        <taxon>eudicotyledons</taxon>
        <taxon>Gunneridae</taxon>
        <taxon>Pentapetalae</taxon>
        <taxon>rosids</taxon>
        <taxon>Vitales</taxon>
        <taxon>Vitaceae</taxon>
        <taxon>Viteae</taxon>
        <taxon>Vitis</taxon>
    </lineage>
</organism>
<dbReference type="PANTHER" id="PTHR36723">
    <property type="entry name" value="F22C12.19"/>
    <property type="match status" value="1"/>
</dbReference>
<gene>
    <name evidence="2" type="ORF">VitviT2T_001719</name>
</gene>
<feature type="compositionally biased region" description="Basic and acidic residues" evidence="1">
    <location>
        <begin position="566"/>
        <end position="575"/>
    </location>
</feature>
<evidence type="ECO:0000313" key="2">
    <source>
        <dbReference type="EMBL" id="WJZ81910.1"/>
    </source>
</evidence>
<protein>
    <submittedName>
        <fullName evidence="2">Uncharacterized protein</fullName>
    </submittedName>
</protein>
<dbReference type="EMBL" id="CP126649">
    <property type="protein sequence ID" value="WJZ81910.1"/>
    <property type="molecule type" value="Genomic_DNA"/>
</dbReference>